<protein>
    <recommendedName>
        <fullName evidence="1">SET domain-containing protein</fullName>
    </recommendedName>
</protein>
<gene>
    <name evidence="2" type="ORF">BCR37DRAFT_68180</name>
</gene>
<dbReference type="PANTHER" id="PTHR12197">
    <property type="entry name" value="HISTONE-LYSINE N-METHYLTRANSFERASE SMYD"/>
    <property type="match status" value="1"/>
</dbReference>
<keyword evidence="3" id="KW-1185">Reference proteome</keyword>
<name>A0A1Y2F924_PROLT</name>
<evidence type="ECO:0000313" key="3">
    <source>
        <dbReference type="Proteomes" id="UP000193685"/>
    </source>
</evidence>
<dbReference type="Gene3D" id="2.170.270.10">
    <property type="entry name" value="SET domain"/>
    <property type="match status" value="1"/>
</dbReference>
<comment type="caution">
    <text evidence="2">The sequence shown here is derived from an EMBL/GenBank/DDBJ whole genome shotgun (WGS) entry which is preliminary data.</text>
</comment>
<accession>A0A1Y2F924</accession>
<dbReference type="RefSeq" id="XP_040724298.1">
    <property type="nucleotide sequence ID" value="XM_040872436.1"/>
</dbReference>
<organism evidence="2 3">
    <name type="scientific">Protomyces lactucae-debilis</name>
    <dbReference type="NCBI Taxonomy" id="2754530"/>
    <lineage>
        <taxon>Eukaryota</taxon>
        <taxon>Fungi</taxon>
        <taxon>Dikarya</taxon>
        <taxon>Ascomycota</taxon>
        <taxon>Taphrinomycotina</taxon>
        <taxon>Taphrinomycetes</taxon>
        <taxon>Taphrinales</taxon>
        <taxon>Protomycetaceae</taxon>
        <taxon>Protomyces</taxon>
    </lineage>
</organism>
<proteinExistence type="predicted"/>
<evidence type="ECO:0000313" key="2">
    <source>
        <dbReference type="EMBL" id="ORY80410.1"/>
    </source>
</evidence>
<dbReference type="Gene3D" id="1.10.220.160">
    <property type="match status" value="1"/>
</dbReference>
<dbReference type="GeneID" id="63789035"/>
<reference evidence="2 3" key="1">
    <citation type="submission" date="2016-07" db="EMBL/GenBank/DDBJ databases">
        <title>Pervasive Adenine N6-methylation of Active Genes in Fungi.</title>
        <authorList>
            <consortium name="DOE Joint Genome Institute"/>
            <person name="Mondo S.J."/>
            <person name="Dannebaum R.O."/>
            <person name="Kuo R.C."/>
            <person name="Labutti K."/>
            <person name="Haridas S."/>
            <person name="Kuo A."/>
            <person name="Salamov A."/>
            <person name="Ahrendt S.R."/>
            <person name="Lipzen A."/>
            <person name="Sullivan W."/>
            <person name="Andreopoulos W.B."/>
            <person name="Clum A."/>
            <person name="Lindquist E."/>
            <person name="Daum C."/>
            <person name="Ramamoorthy G.K."/>
            <person name="Gryganskyi A."/>
            <person name="Culley D."/>
            <person name="Magnuson J.K."/>
            <person name="James T.Y."/>
            <person name="O'Malley M.A."/>
            <person name="Stajich J.E."/>
            <person name="Spatafora J.W."/>
            <person name="Visel A."/>
            <person name="Grigoriev I.V."/>
        </authorList>
    </citation>
    <scope>NUCLEOTIDE SEQUENCE [LARGE SCALE GENOMIC DNA]</scope>
    <source>
        <strain evidence="2 3">12-1054</strain>
    </source>
</reference>
<dbReference type="AlphaFoldDB" id="A0A1Y2F924"/>
<dbReference type="InterPro" id="IPR001214">
    <property type="entry name" value="SET_dom"/>
</dbReference>
<dbReference type="Proteomes" id="UP000193685">
    <property type="component" value="Unassembled WGS sequence"/>
</dbReference>
<dbReference type="InterPro" id="IPR050869">
    <property type="entry name" value="H3K4_H4K5_MeTrfase"/>
</dbReference>
<dbReference type="OrthoDB" id="265717at2759"/>
<dbReference type="STRING" id="56484.A0A1Y2F924"/>
<dbReference type="SUPFAM" id="SSF82199">
    <property type="entry name" value="SET domain"/>
    <property type="match status" value="1"/>
</dbReference>
<dbReference type="EMBL" id="MCFI01000013">
    <property type="protein sequence ID" value="ORY80410.1"/>
    <property type="molecule type" value="Genomic_DNA"/>
</dbReference>
<sequence length="413" mass="46387">MEPAILLIDHPSFGQCAVAARDFRAGELVLNEEPACLVHYRLDPAATEAKQTLNAHQLYRRKRAFMTLNQPAIVMLYFCSYDQQKRSKLMQRFHVPHITTAAENASVAYRAALQGVRQLRQRQADLTEVANFSDQELINFSLVMTANAHELEDMTIGLLTDGAKISHACFCPNVAASTRPLRDGTSLDTAKHIALRPIAKGEVLFGSYAKLTYTPRDERIAYLMDNKLFVCQCKDCVEKEATAKVMDQTLSKAIQGDPQKAALMIDLARQLLRQEHWLHVNYAQAASILAECIDRCLQNPTNALGKAEVETLLDLAQQLDTKQTHWLKGKANPAEELLQCRLALAQACMTRAVLQHEVIPVCMDHAQRLLLLVRQVIEERRSWPIGHALEEEFDQTLFDLDDLVNGEETNGGM</sequence>
<dbReference type="GO" id="GO:0005634">
    <property type="term" value="C:nucleus"/>
    <property type="evidence" value="ECO:0007669"/>
    <property type="project" value="TreeGrafter"/>
</dbReference>
<evidence type="ECO:0000259" key="1">
    <source>
        <dbReference type="PROSITE" id="PS50280"/>
    </source>
</evidence>
<dbReference type="PANTHER" id="PTHR12197:SF251">
    <property type="entry name" value="EG:BACR7C10.4 PROTEIN"/>
    <property type="match status" value="1"/>
</dbReference>
<dbReference type="PROSITE" id="PS50280">
    <property type="entry name" value="SET"/>
    <property type="match status" value="1"/>
</dbReference>
<feature type="domain" description="SET" evidence="1">
    <location>
        <begin position="3"/>
        <end position="209"/>
    </location>
</feature>
<dbReference type="InterPro" id="IPR046341">
    <property type="entry name" value="SET_dom_sf"/>
</dbReference>